<organism evidence="8 9">
    <name type="scientific">Diatrype stigma</name>
    <dbReference type="NCBI Taxonomy" id="117547"/>
    <lineage>
        <taxon>Eukaryota</taxon>
        <taxon>Fungi</taxon>
        <taxon>Dikarya</taxon>
        <taxon>Ascomycota</taxon>
        <taxon>Pezizomycotina</taxon>
        <taxon>Sordariomycetes</taxon>
        <taxon>Xylariomycetidae</taxon>
        <taxon>Xylariales</taxon>
        <taxon>Diatrypaceae</taxon>
        <taxon>Diatrype</taxon>
    </lineage>
</organism>
<sequence length="328" mass="36060">MAAERPLCTKTFKLNNGSDFPAVGLGTYQGQPGTKEEDLLVESIVHALLSGYRLIDTAQSYGVEAAVGRAVRSSGVPRAEITVMTKFWNDRHHDPAEALQVSLRNLELDYIDVLMMHFPCAMSSDGKRTHLRPDQSPTFVETWKAMESLVGPQCRSIGVSNFTQKTLDTLLETATIVPVINQIECHALNPCLKLVPYCQSKGIHVVAWRTIGGIGAHNEVLTHGVFADIARAHDCSTAVVSLSWAVQRGISVIPKSSSKARIDDNIRLVTLTEVEMAAMNDAHKTVGRLRIPDELVVWHGVAPDGTRTFMGWTAVDFGWEDEEGNWLT</sequence>
<keyword evidence="9" id="KW-1185">Reference proteome</keyword>
<comment type="similarity">
    <text evidence="1">Belongs to the aldo/keto reductase family.</text>
</comment>
<evidence type="ECO:0000256" key="5">
    <source>
        <dbReference type="PIRSR" id="PIRSR000097-2"/>
    </source>
</evidence>
<evidence type="ECO:0000259" key="7">
    <source>
        <dbReference type="Pfam" id="PF00248"/>
    </source>
</evidence>
<evidence type="ECO:0000256" key="6">
    <source>
        <dbReference type="PIRSR" id="PIRSR000097-3"/>
    </source>
</evidence>
<dbReference type="PRINTS" id="PR00069">
    <property type="entry name" value="ALDKETRDTASE"/>
</dbReference>
<gene>
    <name evidence="8" type="ORF">SLS62_011431</name>
</gene>
<feature type="site" description="Lowers pKa of active site Tyr" evidence="6">
    <location>
        <position position="86"/>
    </location>
</feature>
<evidence type="ECO:0000256" key="3">
    <source>
        <dbReference type="ARBA" id="ARBA00023002"/>
    </source>
</evidence>
<keyword evidence="2" id="KW-0521">NADP</keyword>
<evidence type="ECO:0000256" key="4">
    <source>
        <dbReference type="PIRSR" id="PIRSR000097-1"/>
    </source>
</evidence>
<dbReference type="Proteomes" id="UP001320420">
    <property type="component" value="Unassembled WGS sequence"/>
</dbReference>
<evidence type="ECO:0000256" key="1">
    <source>
        <dbReference type="ARBA" id="ARBA00007905"/>
    </source>
</evidence>
<dbReference type="InterPro" id="IPR020471">
    <property type="entry name" value="AKR"/>
</dbReference>
<dbReference type="GO" id="GO:0016616">
    <property type="term" value="F:oxidoreductase activity, acting on the CH-OH group of donors, NAD or NADP as acceptor"/>
    <property type="evidence" value="ECO:0007669"/>
    <property type="project" value="UniProtKB-ARBA"/>
</dbReference>
<dbReference type="Gene3D" id="3.20.20.100">
    <property type="entry name" value="NADP-dependent oxidoreductase domain"/>
    <property type="match status" value="1"/>
</dbReference>
<evidence type="ECO:0000313" key="9">
    <source>
        <dbReference type="Proteomes" id="UP001320420"/>
    </source>
</evidence>
<name>A0AAN9U578_9PEZI</name>
<protein>
    <recommendedName>
        <fullName evidence="7">NADP-dependent oxidoreductase domain-containing protein</fullName>
    </recommendedName>
</protein>
<dbReference type="PANTHER" id="PTHR43827">
    <property type="entry name" value="2,5-DIKETO-D-GLUCONIC ACID REDUCTASE"/>
    <property type="match status" value="1"/>
</dbReference>
<dbReference type="InterPro" id="IPR018170">
    <property type="entry name" value="Aldo/ket_reductase_CS"/>
</dbReference>
<comment type="caution">
    <text evidence="8">The sequence shown here is derived from an EMBL/GenBank/DDBJ whole genome shotgun (WGS) entry which is preliminary data.</text>
</comment>
<evidence type="ECO:0000313" key="8">
    <source>
        <dbReference type="EMBL" id="KAK7737722.1"/>
    </source>
</evidence>
<dbReference type="PANTHER" id="PTHR43827:SF3">
    <property type="entry name" value="NADP-DEPENDENT OXIDOREDUCTASE DOMAIN-CONTAINING PROTEIN"/>
    <property type="match status" value="1"/>
</dbReference>
<dbReference type="PIRSF" id="PIRSF000097">
    <property type="entry name" value="AKR"/>
    <property type="match status" value="1"/>
</dbReference>
<accession>A0AAN9U578</accession>
<dbReference type="InterPro" id="IPR023210">
    <property type="entry name" value="NADP_OxRdtase_dom"/>
</dbReference>
<dbReference type="SUPFAM" id="SSF51430">
    <property type="entry name" value="NAD(P)-linked oxidoreductase"/>
    <property type="match status" value="1"/>
</dbReference>
<feature type="domain" description="NADP-dependent oxidoreductase" evidence="7">
    <location>
        <begin position="23"/>
        <end position="281"/>
    </location>
</feature>
<proteinExistence type="inferred from homology"/>
<dbReference type="AlphaFoldDB" id="A0AAN9U578"/>
<feature type="active site" description="Proton donor" evidence="4">
    <location>
        <position position="61"/>
    </location>
</feature>
<evidence type="ECO:0000256" key="2">
    <source>
        <dbReference type="ARBA" id="ARBA00022857"/>
    </source>
</evidence>
<reference evidence="8 9" key="1">
    <citation type="submission" date="2024-02" db="EMBL/GenBank/DDBJ databases">
        <title>De novo assembly and annotation of 12 fungi associated with fruit tree decline syndrome in Ontario, Canada.</title>
        <authorList>
            <person name="Sulman M."/>
            <person name="Ellouze W."/>
            <person name="Ilyukhin E."/>
        </authorList>
    </citation>
    <scope>NUCLEOTIDE SEQUENCE [LARGE SCALE GENOMIC DNA]</scope>
    <source>
        <strain evidence="8 9">M11/M66-122</strain>
    </source>
</reference>
<dbReference type="PROSITE" id="PS00798">
    <property type="entry name" value="ALDOKETO_REDUCTASE_1"/>
    <property type="match status" value="1"/>
</dbReference>
<dbReference type="CDD" id="cd19071">
    <property type="entry name" value="AKR_AKR1-5-like"/>
    <property type="match status" value="1"/>
</dbReference>
<dbReference type="Pfam" id="PF00248">
    <property type="entry name" value="Aldo_ket_red"/>
    <property type="match status" value="1"/>
</dbReference>
<feature type="binding site" evidence="5">
    <location>
        <position position="117"/>
    </location>
    <ligand>
        <name>substrate</name>
    </ligand>
</feature>
<dbReference type="EMBL" id="JAKJXP020000226">
    <property type="protein sequence ID" value="KAK7737722.1"/>
    <property type="molecule type" value="Genomic_DNA"/>
</dbReference>
<dbReference type="InterPro" id="IPR036812">
    <property type="entry name" value="NAD(P)_OxRdtase_dom_sf"/>
</dbReference>
<keyword evidence="3" id="KW-0560">Oxidoreductase</keyword>